<dbReference type="RefSeq" id="WP_181550512.1">
    <property type="nucleotide sequence ID" value="NZ_JACDUS010000002.1"/>
</dbReference>
<evidence type="ECO:0000313" key="2">
    <source>
        <dbReference type="EMBL" id="MBA2880860.1"/>
    </source>
</evidence>
<feature type="region of interest" description="Disordered" evidence="1">
    <location>
        <begin position="112"/>
        <end position="141"/>
    </location>
</feature>
<feature type="compositionally biased region" description="Basic and acidic residues" evidence="1">
    <location>
        <begin position="128"/>
        <end position="141"/>
    </location>
</feature>
<organism evidence="2 3">
    <name type="scientific">Desulfosalsimonas propionicica</name>
    <dbReference type="NCBI Taxonomy" id="332175"/>
    <lineage>
        <taxon>Bacteria</taxon>
        <taxon>Pseudomonadati</taxon>
        <taxon>Thermodesulfobacteriota</taxon>
        <taxon>Desulfobacteria</taxon>
        <taxon>Desulfobacterales</taxon>
        <taxon>Desulfosalsimonadaceae</taxon>
        <taxon>Desulfosalsimonas</taxon>
    </lineage>
</organism>
<gene>
    <name evidence="2" type="ORF">HNR65_001178</name>
</gene>
<evidence type="ECO:0000313" key="3">
    <source>
        <dbReference type="Proteomes" id="UP000525298"/>
    </source>
</evidence>
<evidence type="ECO:0008006" key="4">
    <source>
        <dbReference type="Google" id="ProtNLM"/>
    </source>
</evidence>
<dbReference type="Gene3D" id="1.25.10.10">
    <property type="entry name" value="Leucine-rich Repeat Variant"/>
    <property type="match status" value="1"/>
</dbReference>
<dbReference type="InterPro" id="IPR016024">
    <property type="entry name" value="ARM-type_fold"/>
</dbReference>
<protein>
    <recommendedName>
        <fullName evidence="4">HEAT repeat domain-containing protein</fullName>
    </recommendedName>
</protein>
<dbReference type="SUPFAM" id="SSF48371">
    <property type="entry name" value="ARM repeat"/>
    <property type="match status" value="1"/>
</dbReference>
<dbReference type="Pfam" id="PF13646">
    <property type="entry name" value="HEAT_2"/>
    <property type="match status" value="1"/>
</dbReference>
<dbReference type="InterPro" id="IPR011989">
    <property type="entry name" value="ARM-like"/>
</dbReference>
<proteinExistence type="predicted"/>
<accession>A0A7W0C805</accession>
<dbReference type="EMBL" id="JACDUS010000002">
    <property type="protein sequence ID" value="MBA2880860.1"/>
    <property type="molecule type" value="Genomic_DNA"/>
</dbReference>
<dbReference type="AlphaFoldDB" id="A0A7W0C805"/>
<keyword evidence="3" id="KW-1185">Reference proteome</keyword>
<dbReference type="Proteomes" id="UP000525298">
    <property type="component" value="Unassembled WGS sequence"/>
</dbReference>
<name>A0A7W0C805_9BACT</name>
<reference evidence="2 3" key="1">
    <citation type="submission" date="2020-07" db="EMBL/GenBank/DDBJ databases">
        <title>Genomic Encyclopedia of Type Strains, Phase IV (KMG-IV): sequencing the most valuable type-strain genomes for metagenomic binning, comparative biology and taxonomic classification.</title>
        <authorList>
            <person name="Goeker M."/>
        </authorList>
    </citation>
    <scope>NUCLEOTIDE SEQUENCE [LARGE SCALE GENOMIC DNA]</scope>
    <source>
        <strain evidence="2 3">DSM 17721</strain>
    </source>
</reference>
<evidence type="ECO:0000256" key="1">
    <source>
        <dbReference type="SAM" id="MobiDB-lite"/>
    </source>
</evidence>
<comment type="caution">
    <text evidence="2">The sequence shown here is derived from an EMBL/GenBank/DDBJ whole genome shotgun (WGS) entry which is preliminary data.</text>
</comment>
<sequence length="840" mass="94076">MKPHLIIVKFVAADRLEAFHDQLQTGPRDLALKRPLPEDTKIVLFLTAPDMEAPVVENAVVTQHTEDDTRIALVNASGKQIISALPETSVGTPNSSAPGPASFEWIQEVVSEKEREAEPQPVAGFSDKPVEENKTPDPDERERIRPVGEWIMKLAKAILRTGYYDASHPGAAEAGKGLYQEFQQVMGDCPELLLTIEETRQQTDIVISGILDAPVSVRTLVGKGSAALYVPKLFEYFEKKKLLSIAIKKNISADHFRAFVRIMSDPKVDQSGAREAGRVLTAALVEQNITEVSAVFDNDQLDFEKNLPWRVAIAMQRLAKDLMLLPMFSGISEEKAQKLKEQSIRDILRPLRHPKRFNDFLVNCYIIADYVTHMEPSEIENILVDALPANLLPATAAYTFEELDWLNEKIAADPGNQRILHRLEGIRRILKCMAGRVVTENISGAQAFLAYLYENEIVSFEHLPEDARYIINSRRMAEDVRLHADAYIEGFASAADNDTAMVYIRCFRRVVPVFMENRQWEVLESLSRGLLESREGITARDQEIFDQVFSPHLDRLCRAYENADDPERDRLDDVLARLGYPGIRVLGKILSETSDRKLRARVVDRLAALAEGARKWVTDVLSDLNRPWYIHRNALMILRQVSTDAEDARLAEAFLNHEHPRLRLEALGAIVALKPPNAERHVTELLSDPDSRVNWRATKAITELPVKNPDTVDQILDLITDVPLDHLKEASPRLKQAAALMTALSTLIDISASTRLESQILEWIQPMSTGGKKRLSLLKRNSQTQAEIHVLKAAIGLLGKVGGDFSVSFLKDLARANPDLAGQVDQAIDSIEKAKKDTAS</sequence>